<dbReference type="AlphaFoldDB" id="A0A1M6K619"/>
<sequence>MIKHIPNFITALNILCGSVAILFAVSGNLIVAAVFAFLGIFFDFFDGLAARLLNAQSEVGLQLDSLADVITSGLVPGIIMFQLMNLAFVGEMQTLTDVFSGKGWNVGVTNYLPLIGLLIVVASAYRLAKFNVDTRQTTGFIGLPTPANTLLILSLPLIMEYQFSELAESLVLNKWVLIGLTLVSCILLNAEIPLFALKFKTWDFKSNAVRYVFIALCIALLVLLKFLAIPIIILLYIVLSLIWKETD</sequence>
<dbReference type="Proteomes" id="UP000184172">
    <property type="component" value="Unassembled WGS sequence"/>
</dbReference>
<gene>
    <name evidence="4" type="ORF">SAMN04487908_11942</name>
</gene>
<organism evidence="4 5">
    <name type="scientific">Aequorivita viscosa</name>
    <dbReference type="NCBI Taxonomy" id="797419"/>
    <lineage>
        <taxon>Bacteria</taxon>
        <taxon>Pseudomonadati</taxon>
        <taxon>Bacteroidota</taxon>
        <taxon>Flavobacteriia</taxon>
        <taxon>Flavobacteriales</taxon>
        <taxon>Flavobacteriaceae</taxon>
        <taxon>Aequorivita</taxon>
    </lineage>
</organism>
<evidence type="ECO:0000256" key="3">
    <source>
        <dbReference type="SAM" id="Phobius"/>
    </source>
</evidence>
<feature type="transmembrane region" description="Helical" evidence="3">
    <location>
        <begin position="209"/>
        <end position="242"/>
    </location>
</feature>
<keyword evidence="3" id="KW-0812">Transmembrane</keyword>
<dbReference type="PROSITE" id="PS00379">
    <property type="entry name" value="CDP_ALCOHOL_P_TRANSF"/>
    <property type="match status" value="1"/>
</dbReference>
<feature type="transmembrane region" description="Helical" evidence="3">
    <location>
        <begin position="7"/>
        <end position="25"/>
    </location>
</feature>
<accession>A0A1M6K619</accession>
<dbReference type="Pfam" id="PF01066">
    <property type="entry name" value="CDP-OH_P_transf"/>
    <property type="match status" value="1"/>
</dbReference>
<keyword evidence="3" id="KW-0472">Membrane</keyword>
<reference evidence="5" key="1">
    <citation type="submission" date="2016-11" db="EMBL/GenBank/DDBJ databases">
        <authorList>
            <person name="Varghese N."/>
            <person name="Submissions S."/>
        </authorList>
    </citation>
    <scope>NUCLEOTIDE SEQUENCE [LARGE SCALE GENOMIC DNA]</scope>
    <source>
        <strain evidence="5">DSM 26349</strain>
    </source>
</reference>
<dbReference type="GO" id="GO:0016780">
    <property type="term" value="F:phosphotransferase activity, for other substituted phosphate groups"/>
    <property type="evidence" value="ECO:0007669"/>
    <property type="project" value="InterPro"/>
</dbReference>
<dbReference type="RefSeq" id="WP_073219611.1">
    <property type="nucleotide sequence ID" value="NZ_FNNS01000007.1"/>
</dbReference>
<feature type="transmembrane region" description="Helical" evidence="3">
    <location>
        <begin position="175"/>
        <end position="197"/>
    </location>
</feature>
<dbReference type="EMBL" id="FQYV01000019">
    <property type="protein sequence ID" value="SHJ54422.1"/>
    <property type="molecule type" value="Genomic_DNA"/>
</dbReference>
<feature type="transmembrane region" description="Helical" evidence="3">
    <location>
        <begin position="65"/>
        <end position="88"/>
    </location>
</feature>
<feature type="transmembrane region" description="Helical" evidence="3">
    <location>
        <begin position="31"/>
        <end position="53"/>
    </location>
</feature>
<keyword evidence="5" id="KW-1185">Reference proteome</keyword>
<dbReference type="GO" id="GO:0008654">
    <property type="term" value="P:phospholipid biosynthetic process"/>
    <property type="evidence" value="ECO:0007669"/>
    <property type="project" value="InterPro"/>
</dbReference>
<evidence type="ECO:0000313" key="5">
    <source>
        <dbReference type="Proteomes" id="UP000184172"/>
    </source>
</evidence>
<keyword evidence="1 2" id="KW-0808">Transferase</keyword>
<dbReference type="STRING" id="797419.SAMN05216556_107119"/>
<evidence type="ECO:0000256" key="1">
    <source>
        <dbReference type="ARBA" id="ARBA00022679"/>
    </source>
</evidence>
<dbReference type="InterPro" id="IPR043130">
    <property type="entry name" value="CDP-OH_PTrfase_TM_dom"/>
</dbReference>
<dbReference type="OrthoDB" id="9777147at2"/>
<evidence type="ECO:0000313" key="4">
    <source>
        <dbReference type="EMBL" id="SHJ54422.1"/>
    </source>
</evidence>
<dbReference type="GO" id="GO:0016020">
    <property type="term" value="C:membrane"/>
    <property type="evidence" value="ECO:0007669"/>
    <property type="project" value="InterPro"/>
</dbReference>
<feature type="transmembrane region" description="Helical" evidence="3">
    <location>
        <begin position="108"/>
        <end position="128"/>
    </location>
</feature>
<comment type="similarity">
    <text evidence="2">Belongs to the CDP-alcohol phosphatidyltransferase class-I family.</text>
</comment>
<dbReference type="InterPro" id="IPR048254">
    <property type="entry name" value="CDP_ALCOHOL_P_TRANSF_CS"/>
</dbReference>
<dbReference type="Gene3D" id="1.20.120.1760">
    <property type="match status" value="1"/>
</dbReference>
<protein>
    <submittedName>
        <fullName evidence="4">CDP-diacylglycerol---serine O-phosphatidyltransferase</fullName>
    </submittedName>
</protein>
<evidence type="ECO:0000256" key="2">
    <source>
        <dbReference type="RuleBase" id="RU003750"/>
    </source>
</evidence>
<proteinExistence type="inferred from homology"/>
<name>A0A1M6K619_9FLAO</name>
<feature type="transmembrane region" description="Helical" evidence="3">
    <location>
        <begin position="140"/>
        <end position="163"/>
    </location>
</feature>
<dbReference type="InterPro" id="IPR000462">
    <property type="entry name" value="CDP-OH_P_trans"/>
</dbReference>
<keyword evidence="3" id="KW-1133">Transmembrane helix</keyword>